<dbReference type="GO" id="GO:0005886">
    <property type="term" value="C:plasma membrane"/>
    <property type="evidence" value="ECO:0007669"/>
    <property type="project" value="TreeGrafter"/>
</dbReference>
<evidence type="ECO:0000256" key="5">
    <source>
        <dbReference type="ARBA" id="ARBA00023136"/>
    </source>
</evidence>
<dbReference type="PANTHER" id="PTHR23501">
    <property type="entry name" value="MAJOR FACILITATOR SUPERFAMILY"/>
    <property type="match status" value="1"/>
</dbReference>
<evidence type="ECO:0000256" key="2">
    <source>
        <dbReference type="ARBA" id="ARBA00007520"/>
    </source>
</evidence>
<name>A0AAD4F141_9PEZI</name>
<comment type="subcellular location">
    <subcellularLocation>
        <location evidence="1">Membrane</location>
        <topology evidence="1">Multi-pass membrane protein</topology>
    </subcellularLocation>
</comment>
<dbReference type="AlphaFoldDB" id="A0AAD4F141"/>
<comment type="similarity">
    <text evidence="2">Belongs to the major facilitator superfamily. TCR/Tet family.</text>
</comment>
<keyword evidence="3" id="KW-0812">Transmembrane</keyword>
<evidence type="ECO:0000313" key="7">
    <source>
        <dbReference type="Proteomes" id="UP001197093"/>
    </source>
</evidence>
<dbReference type="Proteomes" id="UP001197093">
    <property type="component" value="Unassembled WGS sequence"/>
</dbReference>
<proteinExistence type="inferred from homology"/>
<dbReference type="EMBL" id="JAHCVI010000001">
    <property type="protein sequence ID" value="KAG7290750.1"/>
    <property type="molecule type" value="Genomic_DNA"/>
</dbReference>
<evidence type="ECO:0000256" key="3">
    <source>
        <dbReference type="ARBA" id="ARBA00022692"/>
    </source>
</evidence>
<evidence type="ECO:0000313" key="6">
    <source>
        <dbReference type="EMBL" id="KAG7290750.1"/>
    </source>
</evidence>
<accession>A0AAD4F141</accession>
<keyword evidence="7" id="KW-1185">Reference proteome</keyword>
<evidence type="ECO:0000256" key="1">
    <source>
        <dbReference type="ARBA" id="ARBA00004141"/>
    </source>
</evidence>
<evidence type="ECO:0000256" key="4">
    <source>
        <dbReference type="ARBA" id="ARBA00022989"/>
    </source>
</evidence>
<dbReference type="GO" id="GO:0022857">
    <property type="term" value="F:transmembrane transporter activity"/>
    <property type="evidence" value="ECO:0007669"/>
    <property type="project" value="TreeGrafter"/>
</dbReference>
<keyword evidence="5" id="KW-0472">Membrane</keyword>
<protein>
    <submittedName>
        <fullName evidence="6">Uncharacterized protein</fullName>
    </submittedName>
</protein>
<dbReference type="PANTHER" id="PTHR23501:SF193">
    <property type="entry name" value="MULTIDRUG TRANSPORTER, PUTATIVE (AFU_ORTHOLOGUE AFUA_8G00940)-RELATED"/>
    <property type="match status" value="1"/>
</dbReference>
<keyword evidence="4" id="KW-1133">Transmembrane helix</keyword>
<gene>
    <name evidence="6" type="ORF">NEMBOFW57_000753</name>
</gene>
<organism evidence="6 7">
    <name type="scientific">Staphylotrichum longicolle</name>
    <dbReference type="NCBI Taxonomy" id="669026"/>
    <lineage>
        <taxon>Eukaryota</taxon>
        <taxon>Fungi</taxon>
        <taxon>Dikarya</taxon>
        <taxon>Ascomycota</taxon>
        <taxon>Pezizomycotina</taxon>
        <taxon>Sordariomycetes</taxon>
        <taxon>Sordariomycetidae</taxon>
        <taxon>Sordariales</taxon>
        <taxon>Chaetomiaceae</taxon>
        <taxon>Staphylotrichum</taxon>
    </lineage>
</organism>
<sequence length="117" mass="12085">MAGSGLVIQGLGAGFGMQMSSICVQLELKDTPSLVPVGIALVMFTQYLGATVLQVIAGAVFNSALTSQLESIGLTTPQMATLLGSGLKGVRAVADKNFPDLLNPILEAYNAAITRVF</sequence>
<comment type="caution">
    <text evidence="6">The sequence shown here is derived from an EMBL/GenBank/DDBJ whole genome shotgun (WGS) entry which is preliminary data.</text>
</comment>
<reference evidence="6" key="1">
    <citation type="submission" date="2023-02" db="EMBL/GenBank/DDBJ databases">
        <authorList>
            <person name="Palmer J.M."/>
        </authorList>
    </citation>
    <scope>NUCLEOTIDE SEQUENCE</scope>
    <source>
        <strain evidence="6">FW57</strain>
    </source>
</reference>